<dbReference type="InterPro" id="IPR035985">
    <property type="entry name" value="Ubiquitin-activating_enz"/>
</dbReference>
<organism evidence="6 7">
    <name type="scientific">Arabis alpina</name>
    <name type="common">Alpine rock-cress</name>
    <dbReference type="NCBI Taxonomy" id="50452"/>
    <lineage>
        <taxon>Eukaryota</taxon>
        <taxon>Viridiplantae</taxon>
        <taxon>Streptophyta</taxon>
        <taxon>Embryophyta</taxon>
        <taxon>Tracheophyta</taxon>
        <taxon>Spermatophyta</taxon>
        <taxon>Magnoliopsida</taxon>
        <taxon>eudicotyledons</taxon>
        <taxon>Gunneridae</taxon>
        <taxon>Pentapetalae</taxon>
        <taxon>rosids</taxon>
        <taxon>malvids</taxon>
        <taxon>Brassicales</taxon>
        <taxon>Brassicaceae</taxon>
        <taxon>Arabideae</taxon>
        <taxon>Arabis</taxon>
    </lineage>
</organism>
<evidence type="ECO:0000256" key="1">
    <source>
        <dbReference type="ARBA" id="ARBA00022741"/>
    </source>
</evidence>
<dbReference type="InterPro" id="IPR023318">
    <property type="entry name" value="Ub_act_enz_dom_a_sf"/>
</dbReference>
<dbReference type="OrthoDB" id="1746666at2759"/>
<keyword evidence="7" id="KW-1185">Reference proteome</keyword>
<proteinExistence type="predicted"/>
<dbReference type="GO" id="GO:0008641">
    <property type="term" value="F:ubiquitin-like modifier activating enzyme activity"/>
    <property type="evidence" value="ECO:0007669"/>
    <property type="project" value="InterPro"/>
</dbReference>
<evidence type="ECO:0000256" key="2">
    <source>
        <dbReference type="ARBA" id="ARBA00022786"/>
    </source>
</evidence>
<evidence type="ECO:0000313" key="7">
    <source>
        <dbReference type="Proteomes" id="UP000029120"/>
    </source>
</evidence>
<dbReference type="EMBL" id="KL969807">
    <property type="protein sequence ID" value="KFK24339.1"/>
    <property type="molecule type" value="Genomic_DNA"/>
</dbReference>
<keyword evidence="3" id="KW-0067">ATP-binding</keyword>
<keyword evidence="2" id="KW-0833">Ubl conjugation pathway</keyword>
<reference evidence="7" key="1">
    <citation type="journal article" date="2015" name="Nat. Plants">
        <title>Genome expansion of Arabis alpina linked with retrotransposition and reduced symmetric DNA methylation.</title>
        <authorList>
            <person name="Willing E.M."/>
            <person name="Rawat V."/>
            <person name="Mandakova T."/>
            <person name="Maumus F."/>
            <person name="James G.V."/>
            <person name="Nordstroem K.J."/>
            <person name="Becker C."/>
            <person name="Warthmann N."/>
            <person name="Chica C."/>
            <person name="Szarzynska B."/>
            <person name="Zytnicki M."/>
            <person name="Albani M.C."/>
            <person name="Kiefer C."/>
            <person name="Bergonzi S."/>
            <person name="Castaings L."/>
            <person name="Mateos J.L."/>
            <person name="Berns M.C."/>
            <person name="Bujdoso N."/>
            <person name="Piofczyk T."/>
            <person name="de Lorenzo L."/>
            <person name="Barrero-Sicilia C."/>
            <person name="Mateos I."/>
            <person name="Piednoel M."/>
            <person name="Hagmann J."/>
            <person name="Chen-Min-Tao R."/>
            <person name="Iglesias-Fernandez R."/>
            <person name="Schuster S.C."/>
            <person name="Alonso-Blanco C."/>
            <person name="Roudier F."/>
            <person name="Carbonero P."/>
            <person name="Paz-Ares J."/>
            <person name="Davis S.J."/>
            <person name="Pecinka A."/>
            <person name="Quesneville H."/>
            <person name="Colot V."/>
            <person name="Lysak M.A."/>
            <person name="Weigel D."/>
            <person name="Coupland G."/>
            <person name="Schneeberger K."/>
        </authorList>
    </citation>
    <scope>NUCLEOTIDE SEQUENCE [LARGE SCALE GENOMIC DNA]</scope>
    <source>
        <strain evidence="7">cv. Pajares</strain>
    </source>
</reference>
<name>A0A087G387_ARAAL</name>
<dbReference type="Gene3D" id="1.10.10.520">
    <property type="entry name" value="Ubiquitin activating enzymes (Uba3). Chain: B, domain 2"/>
    <property type="match status" value="1"/>
</dbReference>
<dbReference type="Proteomes" id="UP000029120">
    <property type="component" value="Unassembled WGS sequence"/>
</dbReference>
<gene>
    <name evidence="6" type="ORF">AALP_AAs67877U000100</name>
</gene>
<sequence length="165" mass="18526">MADLDIPHCKSRDLDKLLLRAENLVGADFDPSIRLLDLGILVLHPSYSPPSPLFFSSEYDEDDTPKGETIKPMVDRGTEETPRNATHCIEYAHLIKWPEVHGGKSFDPDEPEHMKWVYDEAIKRAELFGIPVISKIVHEELLESSLVSPKIGTPIKLLGREDGSV</sequence>
<dbReference type="GO" id="GO:0005524">
    <property type="term" value="F:ATP binding"/>
    <property type="evidence" value="ECO:0007669"/>
    <property type="project" value="UniProtKB-KW"/>
</dbReference>
<dbReference type="eggNOG" id="KOG2015">
    <property type="taxonomic scope" value="Eukaryota"/>
</dbReference>
<dbReference type="SUPFAM" id="SSF69572">
    <property type="entry name" value="Activating enzymes of the ubiquitin-like proteins"/>
    <property type="match status" value="1"/>
</dbReference>
<dbReference type="AlphaFoldDB" id="A0A087G387"/>
<evidence type="ECO:0000313" key="6">
    <source>
        <dbReference type="EMBL" id="KFK24339.1"/>
    </source>
</evidence>
<accession>A0A087G387</accession>
<comment type="pathway">
    <text evidence="4">Protein modification.</text>
</comment>
<evidence type="ECO:0000256" key="4">
    <source>
        <dbReference type="ARBA" id="ARBA00043952"/>
    </source>
</evidence>
<keyword evidence="1" id="KW-0547">Nucleotide-binding</keyword>
<feature type="compositionally biased region" description="Basic and acidic residues" evidence="5">
    <location>
        <begin position="64"/>
        <end position="80"/>
    </location>
</feature>
<dbReference type="UniPathway" id="UPA00885"/>
<protein>
    <submittedName>
        <fullName evidence="6">Uncharacterized protein</fullName>
    </submittedName>
</protein>
<feature type="region of interest" description="Disordered" evidence="5">
    <location>
        <begin position="58"/>
        <end position="80"/>
    </location>
</feature>
<dbReference type="GO" id="GO:0045116">
    <property type="term" value="P:protein neddylation"/>
    <property type="evidence" value="ECO:0007669"/>
    <property type="project" value="UniProtKB-UniPathway"/>
</dbReference>
<dbReference type="Gramene" id="KFK24339">
    <property type="protein sequence ID" value="KFK24339"/>
    <property type="gene ID" value="AALP_AAs67877U000100"/>
</dbReference>
<evidence type="ECO:0000256" key="5">
    <source>
        <dbReference type="SAM" id="MobiDB-lite"/>
    </source>
</evidence>
<evidence type="ECO:0000256" key="3">
    <source>
        <dbReference type="ARBA" id="ARBA00022840"/>
    </source>
</evidence>